<dbReference type="OrthoDB" id="6466990at2"/>
<evidence type="ECO:0000313" key="1">
    <source>
        <dbReference type="EMBL" id="TCT30216.1"/>
    </source>
</evidence>
<gene>
    <name evidence="1" type="ORF">EC835_11087</name>
</gene>
<protein>
    <recommendedName>
        <fullName evidence="3">Fimbrial protein</fullName>
    </recommendedName>
</protein>
<organism evidence="1 2">
    <name type="scientific">Providencia alcalifaciens</name>
    <dbReference type="NCBI Taxonomy" id="126385"/>
    <lineage>
        <taxon>Bacteria</taxon>
        <taxon>Pseudomonadati</taxon>
        <taxon>Pseudomonadota</taxon>
        <taxon>Gammaproteobacteria</taxon>
        <taxon>Enterobacterales</taxon>
        <taxon>Morganellaceae</taxon>
        <taxon>Providencia</taxon>
    </lineage>
</organism>
<comment type="caution">
    <text evidence="1">The sequence shown here is derived from an EMBL/GenBank/DDBJ whole genome shotgun (WGS) entry which is preliminary data.</text>
</comment>
<dbReference type="AlphaFoldDB" id="A0A4R3NG43"/>
<name>A0A4R3NG43_9GAMM</name>
<accession>A0A4R3NG43</accession>
<evidence type="ECO:0000313" key="2">
    <source>
        <dbReference type="Proteomes" id="UP000295055"/>
    </source>
</evidence>
<reference evidence="1 2" key="1">
    <citation type="submission" date="2019-03" db="EMBL/GenBank/DDBJ databases">
        <title>Genomic analyses of the natural microbiome of Caenorhabditis elegans.</title>
        <authorList>
            <person name="Samuel B."/>
        </authorList>
    </citation>
    <scope>NUCLEOTIDE SEQUENCE [LARGE SCALE GENOMIC DNA]</scope>
    <source>
        <strain evidence="1 2">JUb102</strain>
    </source>
</reference>
<sequence>MNIVRFVIGIITMTISAWGNGEEFLGSVPPTESHYESSHSGWFLVNATLFNAPCGLTVGKTLMLTHCGAGVAFSENKHGAKTPAILRVVDALTGEETVRYPVALIDGNNPVQLPSVIDKAHPLRLEVSYE</sequence>
<dbReference type="Proteomes" id="UP000295055">
    <property type="component" value="Unassembled WGS sequence"/>
</dbReference>
<evidence type="ECO:0008006" key="3">
    <source>
        <dbReference type="Google" id="ProtNLM"/>
    </source>
</evidence>
<proteinExistence type="predicted"/>
<dbReference type="RefSeq" id="WP_132497122.1">
    <property type="nucleotide sequence ID" value="NZ_SMAS01000010.1"/>
</dbReference>
<dbReference type="EMBL" id="SMAS01000010">
    <property type="protein sequence ID" value="TCT30216.1"/>
    <property type="molecule type" value="Genomic_DNA"/>
</dbReference>